<evidence type="ECO:0000256" key="1">
    <source>
        <dbReference type="SAM" id="MobiDB-lite"/>
    </source>
</evidence>
<reference evidence="2 3" key="1">
    <citation type="journal article" date="2009" name="Int. J. Syst. Evol. Microbiol.">
        <title>Nocardioides caeni sp. nov., isolated from wastewater.</title>
        <authorList>
            <person name="Yoon J.H."/>
            <person name="Kang S.J."/>
            <person name="Park S."/>
            <person name="Kim W."/>
            <person name="Oh T.K."/>
        </authorList>
    </citation>
    <scope>NUCLEOTIDE SEQUENCE [LARGE SCALE GENOMIC DNA]</scope>
    <source>
        <strain evidence="2 3">DSM 23134</strain>
    </source>
</reference>
<keyword evidence="3" id="KW-1185">Reference proteome</keyword>
<accession>A0A4S8N1Y8</accession>
<evidence type="ECO:0000313" key="3">
    <source>
        <dbReference type="Proteomes" id="UP000307087"/>
    </source>
</evidence>
<feature type="region of interest" description="Disordered" evidence="1">
    <location>
        <begin position="1"/>
        <end position="27"/>
    </location>
</feature>
<protein>
    <submittedName>
        <fullName evidence="2">Uncharacterized protein</fullName>
    </submittedName>
</protein>
<gene>
    <name evidence="2" type="ORF">E9934_15540</name>
</gene>
<sequence length="99" mass="10500">MPATAHLEITLAGHAESDAPSSSFTHATHGPDWWPVVAAAVDATRSAEPLDLEVLRSSYSRDEGRLTTVLLRVDDAGISADEPGLGWDDAARRRLPAPG</sequence>
<organism evidence="2 3">
    <name type="scientific">Nocardioides caeni</name>
    <dbReference type="NCBI Taxonomy" id="574700"/>
    <lineage>
        <taxon>Bacteria</taxon>
        <taxon>Bacillati</taxon>
        <taxon>Actinomycetota</taxon>
        <taxon>Actinomycetes</taxon>
        <taxon>Propionibacteriales</taxon>
        <taxon>Nocardioidaceae</taxon>
        <taxon>Nocardioides</taxon>
    </lineage>
</organism>
<evidence type="ECO:0000313" key="2">
    <source>
        <dbReference type="EMBL" id="THV09928.1"/>
    </source>
</evidence>
<dbReference type="AlphaFoldDB" id="A0A4S8N1Y8"/>
<comment type="caution">
    <text evidence="2">The sequence shown here is derived from an EMBL/GenBank/DDBJ whole genome shotgun (WGS) entry which is preliminary data.</text>
</comment>
<dbReference type="EMBL" id="STGW01000012">
    <property type="protein sequence ID" value="THV09928.1"/>
    <property type="molecule type" value="Genomic_DNA"/>
</dbReference>
<proteinExistence type="predicted"/>
<name>A0A4S8N1Y8_9ACTN</name>
<dbReference type="Proteomes" id="UP000307087">
    <property type="component" value="Unassembled WGS sequence"/>
</dbReference>
<dbReference type="RefSeq" id="WP_136563806.1">
    <property type="nucleotide sequence ID" value="NZ_BAABLS010000006.1"/>
</dbReference>